<evidence type="ECO:0000256" key="16">
    <source>
        <dbReference type="ARBA" id="ARBA00039106"/>
    </source>
</evidence>
<dbReference type="PANTHER" id="PTHR13713">
    <property type="entry name" value="SIALYLTRANSFERASE"/>
    <property type="match status" value="1"/>
</dbReference>
<evidence type="ECO:0000256" key="17">
    <source>
        <dbReference type="ARBA" id="ARBA00039107"/>
    </source>
</evidence>
<feature type="region of interest" description="Disordered" evidence="33">
    <location>
        <begin position="502"/>
        <end position="521"/>
    </location>
</feature>
<dbReference type="InterPro" id="IPR001675">
    <property type="entry name" value="Glyco_trans_29"/>
</dbReference>
<evidence type="ECO:0000256" key="5">
    <source>
        <dbReference type="ARBA" id="ARBA00022679"/>
    </source>
</evidence>
<keyword evidence="35" id="KW-1185">Reference proteome</keyword>
<sequence>MGWKPSLPLGQQHPHGLMQLPFPFQSPFHSRATQNPARTWERDAGAHLTPAKEPCCGWGWLLTPPGFSLSGGREDGPIAQQPPELLPPLLAPRGRTVSGSGCDESSGPRLMPALLIKMINKSRGKILGVLALFLVMVWYSIYREDSFYFPVQENKTVCPSGEVERKAAQLIGNYTRDRPLFLQLKDYFWVRTPSLYELPYGTKGSEDVLLRLLSVTSYSLPESIQSLKCRRCVVVGNGHRLRNSSMGDTINTYDVVIRLNNAPVHGYEQDVGSKTTMRLFYPESAHFDPQAENNPNTLLVLVPFKPMDFQWMEAILNDKKRVRKGFWKQPPLIWDANPEQVRILNPYYMEVTAAKLLSLPMKQPRKVKQKPTTGLLAITLALHFCDLVHIAGFGYPDSANKKQTIHYYEQITLKSMAVSVPTLCLSPPPALVSPLPAVHRPRSTTSHMRRWPSSACWSWAWSRTSPTSECNGAAQGHVPPSEPAVVLEQLLSLCPHRDAGGTVGPRRLAGPGGAGSPSTGTFRMETLKLVRTGEGFWGGWREPPPSRSGGRGRVHWSPPSSCGYSCIWDEEPEEGLSGGVLGESPGGRRLSCSPSQLDTLNI</sequence>
<evidence type="ECO:0000256" key="29">
    <source>
        <dbReference type="ARBA" id="ARBA00076295"/>
    </source>
</evidence>
<keyword evidence="4" id="KW-0328">Glycosyltransferase</keyword>
<evidence type="ECO:0000256" key="28">
    <source>
        <dbReference type="ARBA" id="ARBA00075868"/>
    </source>
</evidence>
<comment type="catalytic activity">
    <reaction evidence="25">
        <text>a beta-D-galactosyl-(1-&gt;3)-N-acetyl-beta-D-galactosaminyl derivative + CMP-N-acetyl-beta-neuraminate = an N-acetyl-alpha-neuraminyl-(2-&gt;3)-beta-D-galactosyl-(1-&gt;3)-N-acetyl-beta-D-galactosaminyl derivative + CMP + H(+)</text>
        <dbReference type="Rhea" id="RHEA:52380"/>
        <dbReference type="ChEBI" id="CHEBI:15378"/>
        <dbReference type="ChEBI" id="CHEBI:57812"/>
        <dbReference type="ChEBI" id="CHEBI:60377"/>
        <dbReference type="ChEBI" id="CHEBI:136588"/>
        <dbReference type="ChEBI" id="CHEBI:136589"/>
        <dbReference type="EC" id="2.4.3.2"/>
    </reaction>
    <physiologicalReaction direction="left-to-right" evidence="25">
        <dbReference type="Rhea" id="RHEA:52381"/>
    </physiologicalReaction>
</comment>
<keyword evidence="7" id="KW-0735">Signal-anchor</keyword>
<feature type="region of interest" description="Disordered" evidence="33">
    <location>
        <begin position="1"/>
        <end position="37"/>
    </location>
</feature>
<evidence type="ECO:0000256" key="9">
    <source>
        <dbReference type="ARBA" id="ARBA00023034"/>
    </source>
</evidence>
<dbReference type="EC" id="2.4.3.4" evidence="17"/>
<dbReference type="GO" id="GO:0009247">
    <property type="term" value="P:glycolipid biosynthetic process"/>
    <property type="evidence" value="ECO:0007669"/>
    <property type="project" value="TreeGrafter"/>
</dbReference>
<evidence type="ECO:0000256" key="3">
    <source>
        <dbReference type="ARBA" id="ARBA00006003"/>
    </source>
</evidence>
<evidence type="ECO:0000256" key="25">
    <source>
        <dbReference type="ARBA" id="ARBA00051975"/>
    </source>
</evidence>
<dbReference type="InterPro" id="IPR038578">
    <property type="entry name" value="GT29-like_sf"/>
</dbReference>
<protein>
    <recommendedName>
        <fullName evidence="27">CMP-N-acetylneuraminate-beta-galactosamide-alpha-2,3-sialyltransferase 4</fullName>
        <ecNumber evidence="16">2.4.3.2</ecNumber>
        <ecNumber evidence="17">2.4.3.4</ecNumber>
        <ecNumber evidence="23">2.4.3.6</ecNumber>
    </recommendedName>
    <alternativeName>
        <fullName evidence="28">Alpha 2,3-sialyltransferase IV</fullName>
    </alternativeName>
    <alternativeName>
        <fullName evidence="18">Gal-beta-1,3-GalNAc-alpha-2,3-sialyltransferase</fullName>
    </alternativeName>
    <alternativeName>
        <fullName evidence="30">Gal-beta-1,4-GlcNAc-alpha-2,3-sialyltransferase</fullName>
    </alternativeName>
    <alternativeName>
        <fullName evidence="29">N-acetyllactosaminide alpha-2,3-sialyltransferase</fullName>
    </alternativeName>
    <alternativeName>
        <fullName evidence="31">ST3Gal IV</fullName>
    </alternativeName>
    <alternativeName>
        <fullName evidence="32">Sialyltransferase 4C</fullName>
    </alternativeName>
</protein>
<keyword evidence="6" id="KW-0812">Transmembrane</keyword>
<accession>A0A803XM70</accession>
<feature type="compositionally biased region" description="Gly residues" evidence="33">
    <location>
        <begin position="576"/>
        <end position="585"/>
    </location>
</feature>
<evidence type="ECO:0000256" key="21">
    <source>
        <dbReference type="ARBA" id="ARBA00048162"/>
    </source>
</evidence>
<dbReference type="AlphaFoldDB" id="A0A803XM70"/>
<dbReference type="CDD" id="cd23982">
    <property type="entry name" value="GT29_ST3GAL4"/>
    <property type="match status" value="1"/>
</dbReference>
<dbReference type="FunFam" id="3.90.1480.20:FF:000005">
    <property type="entry name" value="ST3 beta-galactoside alpha-2,3-sialyltransferase 4"/>
    <property type="match status" value="1"/>
</dbReference>
<evidence type="ECO:0000256" key="12">
    <source>
        <dbReference type="ARBA" id="ARBA00023157"/>
    </source>
</evidence>
<evidence type="ECO:0000256" key="11">
    <source>
        <dbReference type="ARBA" id="ARBA00023136"/>
    </source>
</evidence>
<comment type="catalytic activity">
    <reaction evidence="24">
        <text>a neolactoside nLc4Cer + CMP-N-acetyl-beta-neuraminate = a neolactoside IV(3)-alpha-NeuAc-nLc4Cer + CMP + H(+)</text>
        <dbReference type="Rhea" id="RHEA:65432"/>
        <dbReference type="ChEBI" id="CHEBI:15378"/>
        <dbReference type="ChEBI" id="CHEBI:57812"/>
        <dbReference type="ChEBI" id="CHEBI:60377"/>
        <dbReference type="ChEBI" id="CHEBI:90376"/>
        <dbReference type="ChEBI" id="CHEBI:90390"/>
    </reaction>
    <physiologicalReaction direction="left-to-right" evidence="24">
        <dbReference type="Rhea" id="RHEA:65433"/>
    </physiologicalReaction>
</comment>
<evidence type="ECO:0000256" key="18">
    <source>
        <dbReference type="ARBA" id="ARBA00042448"/>
    </source>
</evidence>
<proteinExistence type="inferred from homology"/>
<evidence type="ECO:0000256" key="26">
    <source>
        <dbReference type="ARBA" id="ARBA00052660"/>
    </source>
</evidence>
<evidence type="ECO:0000313" key="34">
    <source>
        <dbReference type="Ensembl" id="ENSMGAP00000020616.1"/>
    </source>
</evidence>
<dbReference type="GeneTree" id="ENSGT00940000158893"/>
<evidence type="ECO:0000256" key="4">
    <source>
        <dbReference type="ARBA" id="ARBA00022676"/>
    </source>
</evidence>
<dbReference type="Ensembl" id="ENSMGAT00000023298.1">
    <property type="protein sequence ID" value="ENSMGAP00000020616.1"/>
    <property type="gene ID" value="ENSMGAG00000000898.3"/>
</dbReference>
<dbReference type="GO" id="GO:0032580">
    <property type="term" value="C:Golgi cisterna membrane"/>
    <property type="evidence" value="ECO:0007669"/>
    <property type="project" value="UniProtKB-SubCell"/>
</dbReference>
<dbReference type="GO" id="GO:0000139">
    <property type="term" value="C:Golgi membrane"/>
    <property type="evidence" value="ECO:0007669"/>
    <property type="project" value="UniProtKB-SubCell"/>
</dbReference>
<dbReference type="Gene3D" id="3.90.1480.20">
    <property type="entry name" value="Glycosyl transferase family 29"/>
    <property type="match status" value="1"/>
</dbReference>
<feature type="compositionally biased region" description="Polar residues" evidence="33">
    <location>
        <begin position="27"/>
        <end position="37"/>
    </location>
</feature>
<evidence type="ECO:0000256" key="32">
    <source>
        <dbReference type="ARBA" id="ARBA00082801"/>
    </source>
</evidence>
<comment type="catalytic activity">
    <reaction evidence="19">
        <text>a ganglioside GA1 (d18:1(4E)) + CMP-N-acetyl-beta-neuraminate = a ganglioside GM1b (d18:1(4E)) + CMP + H(+)</text>
        <dbReference type="Rhea" id="RHEA:47560"/>
        <dbReference type="ChEBI" id="CHEBI:15378"/>
        <dbReference type="ChEBI" id="CHEBI:27938"/>
        <dbReference type="ChEBI" id="CHEBI:57812"/>
        <dbReference type="ChEBI" id="CHEBI:60377"/>
        <dbReference type="ChEBI" id="CHEBI:78568"/>
    </reaction>
    <physiologicalReaction direction="left-to-right" evidence="19">
        <dbReference type="Rhea" id="RHEA:47561"/>
    </physiologicalReaction>
</comment>
<dbReference type="InParanoid" id="A0A803XM70"/>
<evidence type="ECO:0000313" key="35">
    <source>
        <dbReference type="Proteomes" id="UP000001645"/>
    </source>
</evidence>
<dbReference type="GO" id="GO:0047288">
    <property type="term" value="F:beta-D-galactosyl-(1-&gt;3)-N-acetyl-beta-D-galactosaminide alpha-2,3- sialyltransferase"/>
    <property type="evidence" value="ECO:0007669"/>
    <property type="project" value="UniProtKB-EC"/>
</dbReference>
<evidence type="ECO:0000256" key="6">
    <source>
        <dbReference type="ARBA" id="ARBA00022692"/>
    </source>
</evidence>
<evidence type="ECO:0000256" key="19">
    <source>
        <dbReference type="ARBA" id="ARBA00043673"/>
    </source>
</evidence>
<keyword evidence="9" id="KW-0333">Golgi apparatus</keyword>
<evidence type="ECO:0000256" key="31">
    <source>
        <dbReference type="ARBA" id="ARBA00081234"/>
    </source>
</evidence>
<evidence type="ECO:0000256" key="10">
    <source>
        <dbReference type="ARBA" id="ARBA00023098"/>
    </source>
</evidence>
<evidence type="ECO:0000256" key="7">
    <source>
        <dbReference type="ARBA" id="ARBA00022968"/>
    </source>
</evidence>
<reference evidence="34" key="2">
    <citation type="submission" date="2025-08" db="UniProtKB">
        <authorList>
            <consortium name="Ensembl"/>
        </authorList>
    </citation>
    <scope>IDENTIFICATION</scope>
</reference>
<evidence type="ECO:0000256" key="27">
    <source>
        <dbReference type="ARBA" id="ARBA00072813"/>
    </source>
</evidence>
<dbReference type="Bgee" id="ENSMGAG00000000898">
    <property type="expression patterns" value="Expressed in ovary and 16 other cell types or tissues"/>
</dbReference>
<dbReference type="Pfam" id="PF00777">
    <property type="entry name" value="Glyco_transf_29"/>
    <property type="match status" value="1"/>
</dbReference>
<evidence type="ECO:0000256" key="8">
    <source>
        <dbReference type="ARBA" id="ARBA00022989"/>
    </source>
</evidence>
<evidence type="ECO:0000256" key="1">
    <source>
        <dbReference type="ARBA" id="ARBA00004323"/>
    </source>
</evidence>
<comment type="similarity">
    <text evidence="3">Belongs to the glycosyltransferase 29 family.</text>
</comment>
<organism evidence="34 35">
    <name type="scientific">Meleagris gallopavo</name>
    <name type="common">Wild turkey</name>
    <dbReference type="NCBI Taxonomy" id="9103"/>
    <lineage>
        <taxon>Eukaryota</taxon>
        <taxon>Metazoa</taxon>
        <taxon>Chordata</taxon>
        <taxon>Craniata</taxon>
        <taxon>Vertebrata</taxon>
        <taxon>Euteleostomi</taxon>
        <taxon>Archelosauria</taxon>
        <taxon>Archosauria</taxon>
        <taxon>Dinosauria</taxon>
        <taxon>Saurischia</taxon>
        <taxon>Theropoda</taxon>
        <taxon>Coelurosauria</taxon>
        <taxon>Aves</taxon>
        <taxon>Neognathae</taxon>
        <taxon>Galloanserae</taxon>
        <taxon>Galliformes</taxon>
        <taxon>Phasianidae</taxon>
        <taxon>Meleagridinae</taxon>
        <taxon>Meleagris</taxon>
    </lineage>
</organism>
<comment type="subcellular location">
    <subcellularLocation>
        <location evidence="1">Golgi apparatus membrane</location>
        <topology evidence="1">Single-pass type II membrane protein</topology>
    </subcellularLocation>
    <subcellularLocation>
        <location evidence="15">Golgi apparatus</location>
        <location evidence="15">Golgi stack membrane</location>
    </subcellularLocation>
</comment>
<dbReference type="InterPro" id="IPR051142">
    <property type="entry name" value="Glycosyltransferase_29"/>
</dbReference>
<feature type="region of interest" description="Disordered" evidence="33">
    <location>
        <begin position="576"/>
        <end position="602"/>
    </location>
</feature>
<dbReference type="GO" id="GO:0003836">
    <property type="term" value="F:beta-galactoside (CMP) alpha-2,3-sialyltransferase activity"/>
    <property type="evidence" value="ECO:0007669"/>
    <property type="project" value="UniProtKB-EC"/>
</dbReference>
<keyword evidence="5" id="KW-0808">Transferase</keyword>
<reference evidence="34" key="3">
    <citation type="submission" date="2025-09" db="UniProtKB">
        <authorList>
            <consortium name="Ensembl"/>
        </authorList>
    </citation>
    <scope>IDENTIFICATION</scope>
</reference>
<evidence type="ECO:0000256" key="33">
    <source>
        <dbReference type="SAM" id="MobiDB-lite"/>
    </source>
</evidence>
<comment type="pathway">
    <text evidence="2">Protein modification; protein glycosylation.</text>
</comment>
<evidence type="ECO:0000256" key="23">
    <source>
        <dbReference type="ARBA" id="ARBA00049726"/>
    </source>
</evidence>
<evidence type="ECO:0000256" key="14">
    <source>
        <dbReference type="ARBA" id="ARBA00036292"/>
    </source>
</evidence>
<dbReference type="PANTHER" id="PTHR13713:SF57">
    <property type="entry name" value="CMP-N-ACETYLNEURAMINATE-BETA-GALACTOSAMIDE-ALPHA-2,3-SIALYLTRANSFERASE 4"/>
    <property type="match status" value="1"/>
</dbReference>
<evidence type="ECO:0000256" key="24">
    <source>
        <dbReference type="ARBA" id="ARBA00051076"/>
    </source>
</evidence>
<comment type="catalytic activity">
    <reaction evidence="14">
        <text>a beta-D-galactosyl-(1-&gt;3)-N-acetyl-alpha-D-galactosaminyl derivative + CMP-N-acetyl-beta-neuraminate = an N-acetyl-alpha-neuraminyl-(2-&gt;3)-beta-D-galactosyl-(1-&gt;3)-N-acetyl-alpha-D-galactosaminyl derivative + CMP + H(+)</text>
        <dbReference type="Rhea" id="RHEA:21616"/>
        <dbReference type="ChEBI" id="CHEBI:15378"/>
        <dbReference type="ChEBI" id="CHEBI:57812"/>
        <dbReference type="ChEBI" id="CHEBI:60377"/>
        <dbReference type="ChEBI" id="CHEBI:133470"/>
        <dbReference type="ChEBI" id="CHEBI:139596"/>
        <dbReference type="EC" id="2.4.3.4"/>
    </reaction>
    <physiologicalReaction direction="left-to-right" evidence="14">
        <dbReference type="Rhea" id="RHEA:21617"/>
    </physiologicalReaction>
</comment>
<comment type="catalytic activity">
    <reaction evidence="26">
        <text>a ganglioside GT1c (d18:1(4E)) + CMP-N-acetyl-beta-neuraminate = a ganglioside GQ1c (d18:1(4E)) + CMP + H(+)</text>
        <dbReference type="Rhea" id="RHEA:47588"/>
        <dbReference type="ChEBI" id="CHEBI:15378"/>
        <dbReference type="ChEBI" id="CHEBI:57812"/>
        <dbReference type="ChEBI" id="CHEBI:60377"/>
        <dbReference type="ChEBI" id="CHEBI:87789"/>
        <dbReference type="ChEBI" id="CHEBI:87791"/>
    </reaction>
    <physiologicalReaction direction="left-to-right" evidence="26">
        <dbReference type="Rhea" id="RHEA:47589"/>
    </physiologicalReaction>
</comment>
<keyword evidence="11" id="KW-0472">Membrane</keyword>
<feature type="region of interest" description="Disordered" evidence="33">
    <location>
        <begin position="535"/>
        <end position="559"/>
    </location>
</feature>
<keyword evidence="10" id="KW-0443">Lipid metabolism</keyword>
<evidence type="ECO:0000256" key="13">
    <source>
        <dbReference type="ARBA" id="ARBA00023180"/>
    </source>
</evidence>
<gene>
    <name evidence="34" type="primary">ST3GAL4</name>
</gene>
<evidence type="ECO:0000256" key="15">
    <source>
        <dbReference type="ARBA" id="ARBA00037859"/>
    </source>
</evidence>
<comment type="catalytic activity">
    <reaction evidence="21">
        <text>a neolactoside nLc4Cer(d18:1(4E)) + CMP-N-acetyl-beta-neuraminate = a neolactoside IV(3)-alpha-NeuAc-nLc4Cer(d18:1(4E)) + CMP + H(+)</text>
        <dbReference type="Rhea" id="RHEA:18913"/>
        <dbReference type="ChEBI" id="CHEBI:15378"/>
        <dbReference type="ChEBI" id="CHEBI:17006"/>
        <dbReference type="ChEBI" id="CHEBI:57812"/>
        <dbReference type="ChEBI" id="CHEBI:58665"/>
        <dbReference type="ChEBI" id="CHEBI:60377"/>
        <dbReference type="EC" id="2.4.3.6"/>
    </reaction>
    <physiologicalReaction direction="left-to-right" evidence="21">
        <dbReference type="Rhea" id="RHEA:18914"/>
    </physiologicalReaction>
</comment>
<name>A0A803XM70_MELGA</name>
<dbReference type="EC" id="2.4.3.2" evidence="16"/>
<evidence type="ECO:0000256" key="20">
    <source>
        <dbReference type="ARBA" id="ARBA00043773"/>
    </source>
</evidence>
<keyword evidence="13" id="KW-0325">Glycoprotein</keyword>
<evidence type="ECO:0000256" key="22">
    <source>
        <dbReference type="ARBA" id="ARBA00049294"/>
    </source>
</evidence>
<feature type="compositionally biased region" description="Polar residues" evidence="33">
    <location>
        <begin position="592"/>
        <end position="602"/>
    </location>
</feature>
<keyword evidence="12" id="KW-1015">Disulfide bond</keyword>
<comment type="catalytic activity">
    <reaction evidence="20">
        <text>a ganglioside GM1 (d18:1(4E)) + CMP-N-acetyl-beta-neuraminate = a ganglioside GD1a (d18:1(4E)) + CMP + H(+)</text>
        <dbReference type="Rhea" id="RHEA:18021"/>
        <dbReference type="ChEBI" id="CHEBI:15378"/>
        <dbReference type="ChEBI" id="CHEBI:57812"/>
        <dbReference type="ChEBI" id="CHEBI:60377"/>
        <dbReference type="ChEBI" id="CHEBI:77709"/>
        <dbReference type="ChEBI" id="CHEBI:78445"/>
        <dbReference type="EC" id="2.4.3.2"/>
    </reaction>
    <physiologicalReaction direction="left-to-right" evidence="20">
        <dbReference type="Rhea" id="RHEA:18022"/>
    </physiologicalReaction>
</comment>
<evidence type="ECO:0000256" key="2">
    <source>
        <dbReference type="ARBA" id="ARBA00004922"/>
    </source>
</evidence>
<evidence type="ECO:0000256" key="30">
    <source>
        <dbReference type="ARBA" id="ARBA00076532"/>
    </source>
</evidence>
<dbReference type="Proteomes" id="UP000001645">
    <property type="component" value="Chromosome 26"/>
</dbReference>
<keyword evidence="8" id="KW-1133">Transmembrane helix</keyword>
<reference evidence="34 35" key="1">
    <citation type="journal article" date="2010" name="PLoS Biol.">
        <title>Multi-platform next-generation sequencing of the domestic turkey (Meleagris gallopavo): genome assembly and analysis.</title>
        <authorList>
            <person name="Dalloul R.A."/>
            <person name="Long J.A."/>
            <person name="Zimin A.V."/>
            <person name="Aslam L."/>
            <person name="Beal K."/>
            <person name="Blomberg L.A."/>
            <person name="Bouffard P."/>
            <person name="Burt D.W."/>
            <person name="Crasta O."/>
            <person name="Crooijmans R.P."/>
            <person name="Cooper K."/>
            <person name="Coulombe R.A."/>
            <person name="De S."/>
            <person name="Delany M.E."/>
            <person name="Dodgson J.B."/>
            <person name="Dong J.J."/>
            <person name="Evans C."/>
            <person name="Frederickson K.M."/>
            <person name="Flicek P."/>
            <person name="Florea L."/>
            <person name="Folkerts O."/>
            <person name="Groenen M.A."/>
            <person name="Harkins T.T."/>
            <person name="Herrero J."/>
            <person name="Hoffmann S."/>
            <person name="Megens H.J."/>
            <person name="Jiang A."/>
            <person name="de Jong P."/>
            <person name="Kaiser P."/>
            <person name="Kim H."/>
            <person name="Kim K.W."/>
            <person name="Kim S."/>
            <person name="Langenberger D."/>
            <person name="Lee M.K."/>
            <person name="Lee T."/>
            <person name="Mane S."/>
            <person name="Marcais G."/>
            <person name="Marz M."/>
            <person name="McElroy A.P."/>
            <person name="Modise T."/>
            <person name="Nefedov M."/>
            <person name="Notredame C."/>
            <person name="Paton I.R."/>
            <person name="Payne W.S."/>
            <person name="Pertea G."/>
            <person name="Prickett D."/>
            <person name="Puiu D."/>
            <person name="Qioa D."/>
            <person name="Raineri E."/>
            <person name="Ruffier M."/>
            <person name="Salzberg S.L."/>
            <person name="Schatz M.C."/>
            <person name="Scheuring C."/>
            <person name="Schmidt C.J."/>
            <person name="Schroeder S."/>
            <person name="Searle S.M."/>
            <person name="Smith E.J."/>
            <person name="Smith J."/>
            <person name="Sonstegard T.S."/>
            <person name="Stadler P.F."/>
            <person name="Tafer H."/>
            <person name="Tu Z.J."/>
            <person name="Van Tassell C.P."/>
            <person name="Vilella A.J."/>
            <person name="Williams K.P."/>
            <person name="Yorke J.A."/>
            <person name="Zhang L."/>
            <person name="Zhang H.B."/>
            <person name="Zhang X."/>
            <person name="Zhang Y."/>
            <person name="Reed K.M."/>
        </authorList>
    </citation>
    <scope>NUCLEOTIDE SEQUENCE [LARGE SCALE GENOMIC DNA]</scope>
</reference>
<dbReference type="GO" id="GO:0008118">
    <property type="term" value="F:N-acetyllactosaminide alpha-2,3-sialyltransferase activity"/>
    <property type="evidence" value="ECO:0007669"/>
    <property type="project" value="UniProtKB-EC"/>
</dbReference>
<dbReference type="EC" id="2.4.3.6" evidence="23"/>
<comment type="catalytic activity">
    <reaction evidence="22">
        <text>a beta-D-galactosyl-(1-&gt;4)-N-acetyl-beta-D-glucosaminyl derivative + CMP-N-acetyl-beta-neuraminate = an N-acetyl-alpha-neuraminyl-(2-&gt;3)-beta-D-galactosyl-(1-&gt;4)-N-acetyl-beta-D-glucosaminyl derivative + CMP + H(+)</text>
        <dbReference type="Rhea" id="RHEA:52316"/>
        <dbReference type="ChEBI" id="CHEBI:15378"/>
        <dbReference type="ChEBI" id="CHEBI:57812"/>
        <dbReference type="ChEBI" id="CHEBI:60377"/>
        <dbReference type="ChEBI" id="CHEBI:133507"/>
        <dbReference type="ChEBI" id="CHEBI:136545"/>
        <dbReference type="EC" id="2.4.3.6"/>
    </reaction>
    <physiologicalReaction direction="left-to-right" evidence="22">
        <dbReference type="Rhea" id="RHEA:52317"/>
    </physiologicalReaction>
</comment>